<name>A0A2W0D5L2_9BACL</name>
<gene>
    <name evidence="1" type="ORF">PIL02S_00292</name>
</gene>
<evidence type="ECO:0000313" key="1">
    <source>
        <dbReference type="EMBL" id="PYY31201.1"/>
    </source>
</evidence>
<evidence type="ECO:0000313" key="2">
    <source>
        <dbReference type="Proteomes" id="UP000247459"/>
    </source>
</evidence>
<comment type="caution">
    <text evidence="1">The sequence shown here is derived from an EMBL/GenBank/DDBJ whole genome shotgun (WGS) entry which is preliminary data.</text>
</comment>
<proteinExistence type="predicted"/>
<dbReference type="AlphaFoldDB" id="A0A2W0D5L2"/>
<dbReference type="OrthoDB" id="2621527at2"/>
<accession>A0A2W0D5L2</accession>
<reference evidence="1 2" key="1">
    <citation type="submission" date="2018-01" db="EMBL/GenBank/DDBJ databases">
        <title>Genome sequence of the PGP bacterium Paenibacillus illinoisensis E3.</title>
        <authorList>
            <person name="Rolli E."/>
            <person name="Marasco R."/>
            <person name="Bessem C."/>
            <person name="Michoud G."/>
            <person name="Gaiarsa S."/>
            <person name="Borin S."/>
            <person name="Daffonchio D."/>
        </authorList>
    </citation>
    <scope>NUCLEOTIDE SEQUENCE [LARGE SCALE GENOMIC DNA]</scope>
    <source>
        <strain evidence="1 2">E3</strain>
    </source>
</reference>
<sequence>MSDVNYSNFEQPDFDALSEEEKRQALRNLTELTDHHLKQQVLAIGMNSQEEDLVRIEAWRALGIASSSDPLDEVLHAAAQLVRDPDEDEDVQNYALQTLALLPITEAEIQLALEVLQGNAYILVKGAAFAVLAAHQHVSGARSALESLQSDADFGSSAKRVLQSNQGSDNP</sequence>
<dbReference type="RefSeq" id="WP_110755732.1">
    <property type="nucleotide sequence ID" value="NZ_PRLG01000002.1"/>
</dbReference>
<dbReference type="InterPro" id="IPR016024">
    <property type="entry name" value="ARM-type_fold"/>
</dbReference>
<dbReference type="EMBL" id="PRLG01000002">
    <property type="protein sequence ID" value="PYY31201.1"/>
    <property type="molecule type" value="Genomic_DNA"/>
</dbReference>
<protein>
    <submittedName>
        <fullName evidence="1">Coiled-coil domain-containing protein</fullName>
    </submittedName>
</protein>
<dbReference type="InterPro" id="IPR011989">
    <property type="entry name" value="ARM-like"/>
</dbReference>
<organism evidence="1 2">
    <name type="scientific">Paenibacillus illinoisensis</name>
    <dbReference type="NCBI Taxonomy" id="59845"/>
    <lineage>
        <taxon>Bacteria</taxon>
        <taxon>Bacillati</taxon>
        <taxon>Bacillota</taxon>
        <taxon>Bacilli</taxon>
        <taxon>Bacillales</taxon>
        <taxon>Paenibacillaceae</taxon>
        <taxon>Paenibacillus</taxon>
    </lineage>
</organism>
<dbReference type="Gene3D" id="1.25.10.10">
    <property type="entry name" value="Leucine-rich Repeat Variant"/>
    <property type="match status" value="1"/>
</dbReference>
<dbReference type="Proteomes" id="UP000247459">
    <property type="component" value="Unassembled WGS sequence"/>
</dbReference>
<dbReference type="SUPFAM" id="SSF48371">
    <property type="entry name" value="ARM repeat"/>
    <property type="match status" value="1"/>
</dbReference>